<dbReference type="PROSITE" id="PS50075">
    <property type="entry name" value="CARRIER"/>
    <property type="match status" value="1"/>
</dbReference>
<keyword evidence="2" id="KW-0597">Phosphoprotein</keyword>
<dbReference type="Gene3D" id="3.30.300.30">
    <property type="match status" value="1"/>
</dbReference>
<evidence type="ECO:0000256" key="1">
    <source>
        <dbReference type="ARBA" id="ARBA00022450"/>
    </source>
</evidence>
<dbReference type="SMART" id="SM00823">
    <property type="entry name" value="PKS_PP"/>
    <property type="match status" value="1"/>
</dbReference>
<reference evidence="5" key="1">
    <citation type="journal article" date="2019" name="Int. J. Syst. Evol. Microbiol.">
        <title>The Global Catalogue of Microorganisms (GCM) 10K type strain sequencing project: providing services to taxonomists for standard genome sequencing and annotation.</title>
        <authorList>
            <consortium name="The Broad Institute Genomics Platform"/>
            <consortium name="The Broad Institute Genome Sequencing Center for Infectious Disease"/>
            <person name="Wu L."/>
            <person name="Ma J."/>
        </authorList>
    </citation>
    <scope>NUCLEOTIDE SEQUENCE [LARGE SCALE GENOMIC DNA]</scope>
    <source>
        <strain evidence="5">JCM 18410</strain>
    </source>
</reference>
<accession>A0ABP9K344</accession>
<dbReference type="SUPFAM" id="SSF47336">
    <property type="entry name" value="ACP-like"/>
    <property type="match status" value="1"/>
</dbReference>
<dbReference type="InterPro" id="IPR036736">
    <property type="entry name" value="ACP-like_sf"/>
</dbReference>
<dbReference type="InterPro" id="IPR025110">
    <property type="entry name" value="AMP-bd_C"/>
</dbReference>
<proteinExistence type="predicted"/>
<dbReference type="PANTHER" id="PTHR45527">
    <property type="entry name" value="NONRIBOSOMAL PEPTIDE SYNTHETASE"/>
    <property type="match status" value="1"/>
</dbReference>
<organism evidence="4 5">
    <name type="scientific">Streptomyces similanensis</name>
    <dbReference type="NCBI Taxonomy" id="1274988"/>
    <lineage>
        <taxon>Bacteria</taxon>
        <taxon>Bacillati</taxon>
        <taxon>Actinomycetota</taxon>
        <taxon>Actinomycetes</taxon>
        <taxon>Kitasatosporales</taxon>
        <taxon>Streptomycetaceae</taxon>
        <taxon>Streptomyces</taxon>
    </lineage>
</organism>
<comment type="caution">
    <text evidence="4">The sequence shown here is derived from an EMBL/GenBank/DDBJ whole genome shotgun (WGS) entry which is preliminary data.</text>
</comment>
<dbReference type="InterPro" id="IPR009081">
    <property type="entry name" value="PP-bd_ACP"/>
</dbReference>
<dbReference type="PANTHER" id="PTHR45527:SF1">
    <property type="entry name" value="FATTY ACID SYNTHASE"/>
    <property type="match status" value="1"/>
</dbReference>
<dbReference type="Pfam" id="PF13193">
    <property type="entry name" value="AMP-binding_C"/>
    <property type="match status" value="1"/>
</dbReference>
<evidence type="ECO:0000256" key="2">
    <source>
        <dbReference type="ARBA" id="ARBA00022553"/>
    </source>
</evidence>
<dbReference type="Gene3D" id="1.10.1200.10">
    <property type="entry name" value="ACP-like"/>
    <property type="match status" value="1"/>
</dbReference>
<dbReference type="InterPro" id="IPR020806">
    <property type="entry name" value="PKS_PP-bd"/>
</dbReference>
<dbReference type="InterPro" id="IPR042099">
    <property type="entry name" value="ANL_N_sf"/>
</dbReference>
<keyword evidence="1" id="KW-0596">Phosphopantetheine</keyword>
<dbReference type="EMBL" id="BAABKC010000021">
    <property type="protein sequence ID" value="GAA5049888.1"/>
    <property type="molecule type" value="Genomic_DNA"/>
</dbReference>
<sequence length="602" mass="63580">MMTRRSTATAAGPAVAPQTTVETIPQAFTRTARQHAAREALRDGATTLTYAELDAATDRIARALRERGLRPGQRVAVRLDRGPALYQVFLGALKAGCVVVPFNPGHPAHYTARMHRLAAPALTVTDSDAAPGLPAAARQLPAGDLLAEAAPLPAEAVDAEVTPESPAFILFTSGSTGEPKGVVIAHRGIARVSRGLTGFTPGPQDRFLQLAQPSFAASTTDIWTCLLRGGRLSLAPQELPQLGELAALIARERTTVLNLPVGLFNLLVEHHPDTLAQTRSVIVSGDFPSAAHLERALAVVGGDLFNAFGCTENSALTAVHKVTAADLSGAAVPVGRPMPGVEMTVRDDRFEECPPGEIGELCVGGDGVALGYLDDPDLTDRKFVPHRGGRLLRTGDLARRTEDGEIVLAGRTDQMLKVRGFRVEPRQVELTAESHPDVERAVAQAAPSDGAADRLALWCVPAPGRELAESALLDHLRRHLPDHLVPATVRVLDAFPLNANGKIDRTELAARLTARPRAATPDGGTADRLAETVRSTLAEVTGQDPIGPDDGLIENGVTSLHLIDLGARLDDVAGVALAPDEIFDAGTPRGVADLIRTQRARG</sequence>
<feature type="domain" description="Carrier" evidence="3">
    <location>
        <begin position="524"/>
        <end position="599"/>
    </location>
</feature>
<evidence type="ECO:0000313" key="5">
    <source>
        <dbReference type="Proteomes" id="UP001500124"/>
    </source>
</evidence>
<keyword evidence="5" id="KW-1185">Reference proteome</keyword>
<dbReference type="CDD" id="cd05930">
    <property type="entry name" value="A_NRPS"/>
    <property type="match status" value="1"/>
</dbReference>
<evidence type="ECO:0000259" key="3">
    <source>
        <dbReference type="PROSITE" id="PS50075"/>
    </source>
</evidence>
<dbReference type="SUPFAM" id="SSF56801">
    <property type="entry name" value="Acetyl-CoA synthetase-like"/>
    <property type="match status" value="1"/>
</dbReference>
<dbReference type="PROSITE" id="PS00455">
    <property type="entry name" value="AMP_BINDING"/>
    <property type="match status" value="1"/>
</dbReference>
<dbReference type="Pfam" id="PF00501">
    <property type="entry name" value="AMP-binding"/>
    <property type="match status" value="1"/>
</dbReference>
<dbReference type="NCBIfam" id="TIGR01733">
    <property type="entry name" value="AA-adenyl-dom"/>
    <property type="match status" value="1"/>
</dbReference>
<dbReference type="InterPro" id="IPR020845">
    <property type="entry name" value="AMP-binding_CS"/>
</dbReference>
<dbReference type="InterPro" id="IPR045851">
    <property type="entry name" value="AMP-bd_C_sf"/>
</dbReference>
<dbReference type="Proteomes" id="UP001500124">
    <property type="component" value="Unassembled WGS sequence"/>
</dbReference>
<dbReference type="Gene3D" id="3.40.50.12780">
    <property type="entry name" value="N-terminal domain of ligase-like"/>
    <property type="match status" value="1"/>
</dbReference>
<dbReference type="InterPro" id="IPR010071">
    <property type="entry name" value="AA_adenyl_dom"/>
</dbReference>
<name>A0ABP9K344_9ACTN</name>
<gene>
    <name evidence="4" type="ORF">GCM10023336_17290</name>
</gene>
<dbReference type="Pfam" id="PF00550">
    <property type="entry name" value="PP-binding"/>
    <property type="match status" value="1"/>
</dbReference>
<protein>
    <recommendedName>
        <fullName evidence="3">Carrier domain-containing protein</fullName>
    </recommendedName>
</protein>
<dbReference type="InterPro" id="IPR000873">
    <property type="entry name" value="AMP-dep_synth/lig_dom"/>
</dbReference>
<evidence type="ECO:0000313" key="4">
    <source>
        <dbReference type="EMBL" id="GAA5049888.1"/>
    </source>
</evidence>